<evidence type="ECO:0000259" key="2">
    <source>
        <dbReference type="Pfam" id="PF01478"/>
    </source>
</evidence>
<proteinExistence type="predicted"/>
<comment type="caution">
    <text evidence="3">The sequence shown here is derived from an EMBL/GenBank/DDBJ whole genome shotgun (WGS) entry which is preliminary data.</text>
</comment>
<protein>
    <submittedName>
        <fullName evidence="3">Prepilin peptidase</fullName>
        <ecNumber evidence="3">3.4.23.43</ecNumber>
    </submittedName>
</protein>
<evidence type="ECO:0000256" key="1">
    <source>
        <dbReference type="SAM" id="Phobius"/>
    </source>
</evidence>
<sequence length="151" mass="16372">MLLEAAIRAALLAILVFVLIDDLKNYRIRNDVVVALFVLFLLWAALRANLALLASHTAFALVLFAILALMYGRGLMGGGDVKLLGVSFLWLGPEGALPFALLMCGFTLLYWAGARLKLLPSHRVGSRTRVPFGPCIALAWIAAEGLRLAQP</sequence>
<keyword evidence="1" id="KW-0472">Membrane</keyword>
<accession>A0ABT7AIM5</accession>
<gene>
    <name evidence="3" type="ORF">QNA08_13280</name>
</gene>
<keyword evidence="1" id="KW-0812">Transmembrane</keyword>
<dbReference type="InterPro" id="IPR000045">
    <property type="entry name" value="Prepilin_IV_endopep_pep"/>
</dbReference>
<reference evidence="3 4" key="1">
    <citation type="submission" date="2023-05" db="EMBL/GenBank/DDBJ databases">
        <title>Chelatococcus sp. nov., a moderately thermophilic bacterium isolated from hot spring microbial mat.</title>
        <authorList>
            <person name="Hu C.-J."/>
            <person name="Li W.-J."/>
        </authorList>
    </citation>
    <scope>NUCLEOTIDE SEQUENCE [LARGE SCALE GENOMIC DNA]</scope>
    <source>
        <strain evidence="3 4">SYSU G07232</strain>
    </source>
</reference>
<name>A0ABT7AIM5_9HYPH</name>
<keyword evidence="3" id="KW-0378">Hydrolase</keyword>
<organism evidence="3 4">
    <name type="scientific">Chelatococcus albus</name>
    <dbReference type="NCBI Taxonomy" id="3047466"/>
    <lineage>
        <taxon>Bacteria</taxon>
        <taxon>Pseudomonadati</taxon>
        <taxon>Pseudomonadota</taxon>
        <taxon>Alphaproteobacteria</taxon>
        <taxon>Hyphomicrobiales</taxon>
        <taxon>Chelatococcaceae</taxon>
        <taxon>Chelatococcus</taxon>
    </lineage>
</organism>
<dbReference type="Proteomes" id="UP001321492">
    <property type="component" value="Unassembled WGS sequence"/>
</dbReference>
<feature type="transmembrane region" description="Helical" evidence="1">
    <location>
        <begin position="30"/>
        <end position="46"/>
    </location>
</feature>
<dbReference type="Gene3D" id="1.20.120.1220">
    <property type="match status" value="1"/>
</dbReference>
<feature type="transmembrane region" description="Helical" evidence="1">
    <location>
        <begin position="52"/>
        <end position="71"/>
    </location>
</feature>
<dbReference type="GO" id="GO:0004190">
    <property type="term" value="F:aspartic-type endopeptidase activity"/>
    <property type="evidence" value="ECO:0007669"/>
    <property type="project" value="UniProtKB-EC"/>
</dbReference>
<dbReference type="RefSeq" id="WP_283741186.1">
    <property type="nucleotide sequence ID" value="NZ_JASJEV010000007.1"/>
</dbReference>
<keyword evidence="1" id="KW-1133">Transmembrane helix</keyword>
<feature type="domain" description="Prepilin type IV endopeptidase peptidase" evidence="2">
    <location>
        <begin position="10"/>
        <end position="111"/>
    </location>
</feature>
<keyword evidence="4" id="KW-1185">Reference proteome</keyword>
<evidence type="ECO:0000313" key="3">
    <source>
        <dbReference type="EMBL" id="MDJ1159208.1"/>
    </source>
</evidence>
<dbReference type="EMBL" id="JASJEV010000007">
    <property type="protein sequence ID" value="MDJ1159208.1"/>
    <property type="molecule type" value="Genomic_DNA"/>
</dbReference>
<dbReference type="Pfam" id="PF01478">
    <property type="entry name" value="Peptidase_A24"/>
    <property type="match status" value="1"/>
</dbReference>
<feature type="transmembrane region" description="Helical" evidence="1">
    <location>
        <begin position="6"/>
        <end position="23"/>
    </location>
</feature>
<evidence type="ECO:0000313" key="4">
    <source>
        <dbReference type="Proteomes" id="UP001321492"/>
    </source>
</evidence>
<dbReference type="EC" id="3.4.23.43" evidence="3"/>
<feature type="transmembrane region" description="Helical" evidence="1">
    <location>
        <begin position="83"/>
        <end position="111"/>
    </location>
</feature>